<dbReference type="InterPro" id="IPR025315">
    <property type="entry name" value="DUF4220"/>
</dbReference>
<dbReference type="EMBL" id="JACMSC010000015">
    <property type="protein sequence ID" value="KAG6488325.1"/>
    <property type="molecule type" value="Genomic_DNA"/>
</dbReference>
<dbReference type="PANTHER" id="PTHR31325">
    <property type="entry name" value="OS01G0798800 PROTEIN-RELATED"/>
    <property type="match status" value="1"/>
</dbReference>
<keyword evidence="1" id="KW-0812">Transmembrane</keyword>
<feature type="transmembrane region" description="Helical" evidence="1">
    <location>
        <begin position="17"/>
        <end position="37"/>
    </location>
</feature>
<dbReference type="Proteomes" id="UP000734854">
    <property type="component" value="Unassembled WGS sequence"/>
</dbReference>
<proteinExistence type="predicted"/>
<dbReference type="Pfam" id="PF13968">
    <property type="entry name" value="DUF4220"/>
    <property type="match status" value="1"/>
</dbReference>
<organism evidence="3 4">
    <name type="scientific">Zingiber officinale</name>
    <name type="common">Ginger</name>
    <name type="synonym">Amomum zingiber</name>
    <dbReference type="NCBI Taxonomy" id="94328"/>
    <lineage>
        <taxon>Eukaryota</taxon>
        <taxon>Viridiplantae</taxon>
        <taxon>Streptophyta</taxon>
        <taxon>Embryophyta</taxon>
        <taxon>Tracheophyta</taxon>
        <taxon>Spermatophyta</taxon>
        <taxon>Magnoliopsida</taxon>
        <taxon>Liliopsida</taxon>
        <taxon>Zingiberales</taxon>
        <taxon>Zingiberaceae</taxon>
        <taxon>Zingiber</taxon>
    </lineage>
</organism>
<keyword evidence="1" id="KW-0472">Membrane</keyword>
<protein>
    <recommendedName>
        <fullName evidence="2">DUF4220 domain-containing protein</fullName>
    </recommendedName>
</protein>
<evidence type="ECO:0000259" key="2">
    <source>
        <dbReference type="Pfam" id="PF13968"/>
    </source>
</evidence>
<dbReference type="AlphaFoldDB" id="A0A8J5FIW8"/>
<gene>
    <name evidence="3" type="ORF">ZIOFF_057093</name>
</gene>
<feature type="transmembrane region" description="Helical" evidence="1">
    <location>
        <begin position="49"/>
        <end position="69"/>
    </location>
</feature>
<name>A0A8J5FIW8_ZINOF</name>
<keyword evidence="4" id="KW-1185">Reference proteome</keyword>
<comment type="caution">
    <text evidence="3">The sequence shown here is derived from an EMBL/GenBank/DDBJ whole genome shotgun (WGS) entry which is preliminary data.</text>
</comment>
<evidence type="ECO:0000313" key="3">
    <source>
        <dbReference type="EMBL" id="KAG6488325.1"/>
    </source>
</evidence>
<keyword evidence="1" id="KW-1133">Transmembrane helix</keyword>
<evidence type="ECO:0000313" key="4">
    <source>
        <dbReference type="Proteomes" id="UP000734854"/>
    </source>
</evidence>
<accession>A0A8J5FIW8</accession>
<evidence type="ECO:0000256" key="1">
    <source>
        <dbReference type="SAM" id="Phobius"/>
    </source>
</evidence>
<feature type="domain" description="DUF4220" evidence="2">
    <location>
        <begin position="51"/>
        <end position="137"/>
    </location>
</feature>
<sequence>MEIIPKEIHKLWSEEEIPILVLLSLFLQIILISFSLFRKRSSNQVLSLMLWLSYLGADTVAILALGNLLSKQNDVVEAKSSGDIMAFWAPFLLLHLGGPDTITSYSLEDNEFWLRHLLKLVVEAVVAIAVFLESLPSNLDEPNTIGKNTKETSIALLAIHA</sequence>
<reference evidence="3 4" key="1">
    <citation type="submission" date="2020-08" db="EMBL/GenBank/DDBJ databases">
        <title>Plant Genome Project.</title>
        <authorList>
            <person name="Zhang R.-G."/>
        </authorList>
    </citation>
    <scope>NUCLEOTIDE SEQUENCE [LARGE SCALE GENOMIC DNA]</scope>
    <source>
        <tissue evidence="3">Rhizome</tissue>
    </source>
</reference>